<comment type="subunit">
    <text evidence="8">Component of the Sec protein translocase complex. Heterotrimer consisting of SecY, SecE and SecG subunits. The heterotrimers can form oligomers, although 1 heterotrimer is thought to be able to translocate proteins. Interacts with the ribosome. Interacts with SecDF, and other proteins may be involved. Interacts with SecA.</text>
</comment>
<comment type="similarity">
    <text evidence="8">Belongs to the SecE/SEC61-gamma family.</text>
</comment>
<evidence type="ECO:0000256" key="2">
    <source>
        <dbReference type="ARBA" id="ARBA00022448"/>
    </source>
</evidence>
<organism evidence="9">
    <name type="scientific">Thermogemmatispora argillosa</name>
    <dbReference type="NCBI Taxonomy" id="2045280"/>
    <lineage>
        <taxon>Bacteria</taxon>
        <taxon>Bacillati</taxon>
        <taxon>Chloroflexota</taxon>
        <taxon>Ktedonobacteria</taxon>
        <taxon>Thermogemmatisporales</taxon>
        <taxon>Thermogemmatisporaceae</taxon>
        <taxon>Thermogemmatispora</taxon>
    </lineage>
</organism>
<comment type="function">
    <text evidence="8">Essential subunit of the Sec protein translocation channel SecYEG. Clamps together the 2 halves of SecY. May contact the channel plug during translocation.</text>
</comment>
<dbReference type="Gene3D" id="1.20.5.1030">
    <property type="entry name" value="Preprotein translocase secy subunit"/>
    <property type="match status" value="1"/>
</dbReference>
<name>A0A455T4S1_9CHLR</name>
<dbReference type="GO" id="GO:0008320">
    <property type="term" value="F:protein transmembrane transporter activity"/>
    <property type="evidence" value="ECO:0007669"/>
    <property type="project" value="UniProtKB-UniRule"/>
</dbReference>
<feature type="transmembrane region" description="Helical" evidence="8">
    <location>
        <begin position="54"/>
        <end position="80"/>
    </location>
</feature>
<dbReference type="AlphaFoldDB" id="A0A455T4S1"/>
<protein>
    <recommendedName>
        <fullName evidence="8">Protein translocase subunit SecE</fullName>
    </recommendedName>
</protein>
<keyword evidence="6 8" id="KW-0811">Translocation</keyword>
<dbReference type="GO" id="GO:0043952">
    <property type="term" value="P:protein transport by the Sec complex"/>
    <property type="evidence" value="ECO:0007669"/>
    <property type="project" value="UniProtKB-UniRule"/>
</dbReference>
<evidence type="ECO:0000256" key="4">
    <source>
        <dbReference type="ARBA" id="ARBA00022927"/>
    </source>
</evidence>
<reference evidence="9" key="1">
    <citation type="submission" date="2018-12" db="EMBL/GenBank/DDBJ databases">
        <title>Novel natural products biosynthetic potential of the class Ktedonobacteria.</title>
        <authorList>
            <person name="Zheng Y."/>
            <person name="Saitou A."/>
            <person name="Wang C.M."/>
            <person name="Toyoda A."/>
            <person name="Minakuchi Y."/>
            <person name="Sekiguchi Y."/>
            <person name="Ueda K."/>
            <person name="Takano H."/>
            <person name="Sakai Y."/>
            <person name="Yokota A."/>
            <person name="Yabe S."/>
        </authorList>
    </citation>
    <scope>NUCLEOTIDE SEQUENCE</scope>
    <source>
        <strain evidence="9">A3-2</strain>
    </source>
</reference>
<keyword evidence="3 8" id="KW-0812">Transmembrane</keyword>
<keyword evidence="2 8" id="KW-0813">Transport</keyword>
<dbReference type="NCBIfam" id="TIGR00964">
    <property type="entry name" value="secE_bact"/>
    <property type="match status" value="1"/>
</dbReference>
<comment type="subcellular location">
    <subcellularLocation>
        <location evidence="8">Cell membrane</location>
        <topology evidence="8">Single-pass membrane protein</topology>
    </subcellularLocation>
    <subcellularLocation>
        <location evidence="1">Membrane</location>
    </subcellularLocation>
</comment>
<dbReference type="GO" id="GO:0005886">
    <property type="term" value="C:plasma membrane"/>
    <property type="evidence" value="ECO:0007669"/>
    <property type="project" value="UniProtKB-SubCell"/>
</dbReference>
<sequence length="88" mass="10466">MTQRREGRQEVRRERRPSVFARLRQLKVFRFLYEAYYELRYKVTWPTFEEARNMTIAVIALSLALGIVLGLVDIGLFQLFRLITGTAR</sequence>
<keyword evidence="7 8" id="KW-0472">Membrane</keyword>
<dbReference type="Pfam" id="PF00584">
    <property type="entry name" value="SecE"/>
    <property type="match status" value="1"/>
</dbReference>
<dbReference type="InterPro" id="IPR005807">
    <property type="entry name" value="SecE_bac"/>
</dbReference>
<keyword evidence="5 8" id="KW-1133">Transmembrane helix</keyword>
<dbReference type="GO" id="GO:0006605">
    <property type="term" value="P:protein targeting"/>
    <property type="evidence" value="ECO:0007669"/>
    <property type="project" value="UniProtKB-UniRule"/>
</dbReference>
<dbReference type="GO" id="GO:0065002">
    <property type="term" value="P:intracellular protein transmembrane transport"/>
    <property type="evidence" value="ECO:0007669"/>
    <property type="project" value="UniProtKB-UniRule"/>
</dbReference>
<evidence type="ECO:0000256" key="8">
    <source>
        <dbReference type="HAMAP-Rule" id="MF_00422"/>
    </source>
</evidence>
<dbReference type="InterPro" id="IPR001901">
    <property type="entry name" value="Translocase_SecE/Sec61-g"/>
</dbReference>
<evidence type="ECO:0000256" key="6">
    <source>
        <dbReference type="ARBA" id="ARBA00023010"/>
    </source>
</evidence>
<evidence type="ECO:0000256" key="3">
    <source>
        <dbReference type="ARBA" id="ARBA00022692"/>
    </source>
</evidence>
<dbReference type="HAMAP" id="MF_00422">
    <property type="entry name" value="SecE"/>
    <property type="match status" value="1"/>
</dbReference>
<evidence type="ECO:0000313" key="9">
    <source>
        <dbReference type="EMBL" id="BBH94312.1"/>
    </source>
</evidence>
<keyword evidence="4 8" id="KW-0653">Protein transport</keyword>
<dbReference type="InterPro" id="IPR038379">
    <property type="entry name" value="SecE_sf"/>
</dbReference>
<evidence type="ECO:0000256" key="5">
    <source>
        <dbReference type="ARBA" id="ARBA00022989"/>
    </source>
</evidence>
<accession>A0A455T4S1</accession>
<gene>
    <name evidence="8" type="primary">secE</name>
    <name evidence="9" type="ORF">KTA_25110</name>
</gene>
<proteinExistence type="inferred from homology"/>
<evidence type="ECO:0000256" key="1">
    <source>
        <dbReference type="ARBA" id="ARBA00004370"/>
    </source>
</evidence>
<dbReference type="EMBL" id="AP019377">
    <property type="protein sequence ID" value="BBH94312.1"/>
    <property type="molecule type" value="Genomic_DNA"/>
</dbReference>
<keyword evidence="8" id="KW-1003">Cell membrane</keyword>
<evidence type="ECO:0000256" key="7">
    <source>
        <dbReference type="ARBA" id="ARBA00023136"/>
    </source>
</evidence>
<dbReference type="GO" id="GO:0009306">
    <property type="term" value="P:protein secretion"/>
    <property type="evidence" value="ECO:0007669"/>
    <property type="project" value="UniProtKB-UniRule"/>
</dbReference>